<keyword evidence="1" id="KW-0819">tRNA processing</keyword>
<evidence type="ECO:0000313" key="4">
    <source>
        <dbReference type="Proteomes" id="UP000812270"/>
    </source>
</evidence>
<evidence type="ECO:0000256" key="2">
    <source>
        <dbReference type="NCBIfam" id="TIGR00188"/>
    </source>
</evidence>
<evidence type="ECO:0000313" key="3">
    <source>
        <dbReference type="EMBL" id="MBV4359167.1"/>
    </source>
</evidence>
<proteinExistence type="inferred from homology"/>
<dbReference type="PROSITE" id="PS00648">
    <property type="entry name" value="RIBONUCLEASE_P"/>
    <property type="match status" value="1"/>
</dbReference>
<dbReference type="GO" id="GO:0004526">
    <property type="term" value="F:ribonuclease P activity"/>
    <property type="evidence" value="ECO:0007669"/>
    <property type="project" value="UniProtKB-UniRule"/>
</dbReference>
<protein>
    <recommendedName>
        <fullName evidence="1 2">Ribonuclease P protein component</fullName>
        <shortName evidence="1">RNase P protein</shortName>
        <shortName evidence="1">RNaseP protein</shortName>
        <ecNumber evidence="1 2">3.1.26.5</ecNumber>
    </recommendedName>
    <alternativeName>
        <fullName evidence="1">Protein C5</fullName>
    </alternativeName>
</protein>
<keyword evidence="4" id="KW-1185">Reference proteome</keyword>
<reference evidence="3" key="1">
    <citation type="submission" date="2021-06" db="EMBL/GenBank/DDBJ databases">
        <authorList>
            <person name="Huq M.A."/>
        </authorList>
    </citation>
    <scope>NUCLEOTIDE SEQUENCE</scope>
    <source>
        <strain evidence="3">MAH-26</strain>
    </source>
</reference>
<comment type="function">
    <text evidence="1">RNaseP catalyzes the removal of the 5'-leader sequence from pre-tRNA to produce the mature 5'-terminus. It can also cleave other RNA substrates such as 4.5S RNA. The protein component plays an auxiliary but essential role in vivo by binding to the 5'-leader sequence and broadening the substrate specificity of the ribozyme.</text>
</comment>
<dbReference type="Proteomes" id="UP000812270">
    <property type="component" value="Unassembled WGS sequence"/>
</dbReference>
<dbReference type="GO" id="GO:0030677">
    <property type="term" value="C:ribonuclease P complex"/>
    <property type="evidence" value="ECO:0007669"/>
    <property type="project" value="TreeGrafter"/>
</dbReference>
<comment type="catalytic activity">
    <reaction evidence="1">
        <text>Endonucleolytic cleavage of RNA, removing 5'-extranucleotides from tRNA precursor.</text>
        <dbReference type="EC" id="3.1.26.5"/>
    </reaction>
</comment>
<dbReference type="PANTHER" id="PTHR33992">
    <property type="entry name" value="RIBONUCLEASE P PROTEIN COMPONENT"/>
    <property type="match status" value="1"/>
</dbReference>
<comment type="similarity">
    <text evidence="1">Belongs to the RnpA family.</text>
</comment>
<dbReference type="InterPro" id="IPR020539">
    <property type="entry name" value="RNase_P_CS"/>
</dbReference>
<keyword evidence="1" id="KW-0255">Endonuclease</keyword>
<dbReference type="NCBIfam" id="TIGR00188">
    <property type="entry name" value="rnpA"/>
    <property type="match status" value="1"/>
</dbReference>
<comment type="caution">
    <text evidence="3">The sequence shown here is derived from an EMBL/GenBank/DDBJ whole genome shotgun (WGS) entry which is preliminary data.</text>
</comment>
<accession>A0A9E2SD44</accession>
<dbReference type="EC" id="3.1.26.5" evidence="1 2"/>
<keyword evidence="1 3" id="KW-0378">Hydrolase</keyword>
<evidence type="ECO:0000256" key="1">
    <source>
        <dbReference type="HAMAP-Rule" id="MF_00227"/>
    </source>
</evidence>
<dbReference type="GO" id="GO:0001682">
    <property type="term" value="P:tRNA 5'-leader removal"/>
    <property type="evidence" value="ECO:0007669"/>
    <property type="project" value="UniProtKB-UniRule"/>
</dbReference>
<dbReference type="PANTHER" id="PTHR33992:SF1">
    <property type="entry name" value="RIBONUCLEASE P PROTEIN COMPONENT"/>
    <property type="match status" value="1"/>
</dbReference>
<dbReference type="GO" id="GO:0042781">
    <property type="term" value="F:3'-tRNA processing endoribonuclease activity"/>
    <property type="evidence" value="ECO:0007669"/>
    <property type="project" value="TreeGrafter"/>
</dbReference>
<keyword evidence="1" id="KW-0694">RNA-binding</keyword>
<keyword evidence="1" id="KW-0540">Nuclease</keyword>
<dbReference type="HAMAP" id="MF_00227">
    <property type="entry name" value="RNase_P"/>
    <property type="match status" value="1"/>
</dbReference>
<gene>
    <name evidence="1 3" type="primary">rnpA</name>
    <name evidence="3" type="ORF">KTO63_18510</name>
</gene>
<name>A0A9E2SD44_9BACT</name>
<dbReference type="Pfam" id="PF00825">
    <property type="entry name" value="Ribonuclease_P"/>
    <property type="match status" value="1"/>
</dbReference>
<dbReference type="AlphaFoldDB" id="A0A9E2SD44"/>
<dbReference type="EMBL" id="JAHSPG010000014">
    <property type="protein sequence ID" value="MBV4359167.1"/>
    <property type="molecule type" value="Genomic_DNA"/>
</dbReference>
<dbReference type="GO" id="GO:0000049">
    <property type="term" value="F:tRNA binding"/>
    <property type="evidence" value="ECO:0007669"/>
    <property type="project" value="UniProtKB-UniRule"/>
</dbReference>
<organism evidence="3 4">
    <name type="scientific">Pinibacter aurantiacus</name>
    <dbReference type="NCBI Taxonomy" id="2851599"/>
    <lineage>
        <taxon>Bacteria</taxon>
        <taxon>Pseudomonadati</taxon>
        <taxon>Bacteroidota</taxon>
        <taxon>Chitinophagia</taxon>
        <taxon>Chitinophagales</taxon>
        <taxon>Chitinophagaceae</taxon>
        <taxon>Pinibacter</taxon>
    </lineage>
</organism>
<sequence length="131" mass="15309">MSKIHTLGKTERLKSRKLIDSLFQKGKSMNVFPFRVYYMFTDLNADTPVQAGVSASKKYFKRAVDRNRIKRLTREAYRLQKIPLKEVLQAKNLQLAVFFIYTGKTIPTYIEVFEKMGIIVNKLSEQIVQRS</sequence>
<dbReference type="RefSeq" id="WP_217793102.1">
    <property type="nucleotide sequence ID" value="NZ_JAHSPG010000014.1"/>
</dbReference>
<comment type="subunit">
    <text evidence="1">Consists of a catalytic RNA component (M1 or rnpB) and a protein subunit.</text>
</comment>
<dbReference type="InterPro" id="IPR000100">
    <property type="entry name" value="RNase_P"/>
</dbReference>